<dbReference type="EMBL" id="JXRR01000022">
    <property type="protein sequence ID" value="KIL43160.1"/>
    <property type="molecule type" value="Genomic_DNA"/>
</dbReference>
<dbReference type="InterPro" id="IPR001296">
    <property type="entry name" value="Glyco_trans_1"/>
</dbReference>
<gene>
    <name evidence="4" type="ORF">KR50_35630</name>
</gene>
<dbReference type="PANTHER" id="PTHR12526:SF629">
    <property type="entry name" value="TEICHURONIC ACID BIOSYNTHESIS GLYCOSYLTRANSFERASE TUAH-RELATED"/>
    <property type="match status" value="1"/>
</dbReference>
<dbReference type="OrthoDB" id="9811902at2"/>
<dbReference type="SUPFAM" id="SSF53756">
    <property type="entry name" value="UDP-Glycosyltransferase/glycogen phosphorylase"/>
    <property type="match status" value="1"/>
</dbReference>
<dbReference type="AlphaFoldDB" id="A0A0C2QYP6"/>
<keyword evidence="5" id="KW-1185">Reference proteome</keyword>
<evidence type="ECO:0000256" key="2">
    <source>
        <dbReference type="ARBA" id="ARBA00022679"/>
    </source>
</evidence>
<keyword evidence="2" id="KW-0808">Transferase</keyword>
<evidence type="ECO:0000313" key="5">
    <source>
        <dbReference type="Proteomes" id="UP000031972"/>
    </source>
</evidence>
<feature type="domain" description="Glycosyl transferase family 1" evidence="3">
    <location>
        <begin position="231"/>
        <end position="372"/>
    </location>
</feature>
<proteinExistence type="predicted"/>
<dbReference type="PANTHER" id="PTHR12526">
    <property type="entry name" value="GLYCOSYLTRANSFERASE"/>
    <property type="match status" value="1"/>
</dbReference>
<accession>A0A0C2QYP6</accession>
<reference evidence="4 5" key="1">
    <citation type="submission" date="2015-01" db="EMBL/GenBank/DDBJ databases">
        <title>Jeotgalibacillus campisalis genome sequencing.</title>
        <authorList>
            <person name="Goh K.M."/>
            <person name="Chan K.-G."/>
            <person name="Yaakop A.S."/>
            <person name="Ee R."/>
            <person name="Gan H.M."/>
            <person name="Chan C.S."/>
        </authorList>
    </citation>
    <scope>NUCLEOTIDE SEQUENCE [LARGE SCALE GENOMIC DNA]</scope>
    <source>
        <strain evidence="4 5">SF-57</strain>
    </source>
</reference>
<organism evidence="4 5">
    <name type="scientific">Jeotgalibacillus campisalis</name>
    <dbReference type="NCBI Taxonomy" id="220754"/>
    <lineage>
        <taxon>Bacteria</taxon>
        <taxon>Bacillati</taxon>
        <taxon>Bacillota</taxon>
        <taxon>Bacilli</taxon>
        <taxon>Bacillales</taxon>
        <taxon>Caryophanaceae</taxon>
        <taxon>Jeotgalibacillus</taxon>
    </lineage>
</organism>
<evidence type="ECO:0000256" key="1">
    <source>
        <dbReference type="ARBA" id="ARBA00022676"/>
    </source>
</evidence>
<dbReference type="GO" id="GO:0016757">
    <property type="term" value="F:glycosyltransferase activity"/>
    <property type="evidence" value="ECO:0007669"/>
    <property type="project" value="UniProtKB-KW"/>
</dbReference>
<name>A0A0C2QYP6_9BACL</name>
<evidence type="ECO:0000313" key="4">
    <source>
        <dbReference type="EMBL" id="KIL43160.1"/>
    </source>
</evidence>
<dbReference type="PATRIC" id="fig|220754.4.peg.3574"/>
<keyword evidence="1" id="KW-0328">Glycosyltransferase</keyword>
<protein>
    <recommendedName>
        <fullName evidence="3">Glycosyl transferase family 1 domain-containing protein</fullName>
    </recommendedName>
</protein>
<comment type="caution">
    <text evidence="4">The sequence shown here is derived from an EMBL/GenBank/DDBJ whole genome shotgun (WGS) entry which is preliminary data.</text>
</comment>
<dbReference type="Proteomes" id="UP000031972">
    <property type="component" value="Unassembled WGS sequence"/>
</dbReference>
<sequence>MELIIFPYHDWKKVNTEGARGRDTHLIKGFLNSDQIDRVLIFNRPMSLSEKIFKKEKKFPNYPRGIVVKKEKNYQISIINNKLYVVDFYVNDFIGPILSKRAWWANVLVNQNIKNLYEKIIAEYTKNPIYISFNPFASKVLELLKPERFIYDVFDDFSQHPRFSKKEKEIAAQGFLLQVKKANYIIKVSEDYDLVKYNSNVDLIKNGFPSYFLQDAEIDKVQLSNKETLAFSANSIVGYSGRIGKRLDVNLINQIAEELPDTNFVFIGEIYDENWIKRLKEKKNIYFIGKKYNEELPQYFDLFDVAIVPHHVSHFESGGNSIKIYEYISRGLPVVTTAIGGHSEIISNKVCVSSNENFSSTINDLLKLKSNTTKIDNEYLKPFVWDSKVENYIKVIKQV</sequence>
<dbReference type="RefSeq" id="WP_041061478.1">
    <property type="nucleotide sequence ID" value="NZ_JXRR01000022.1"/>
</dbReference>
<dbReference type="Pfam" id="PF00534">
    <property type="entry name" value="Glycos_transf_1"/>
    <property type="match status" value="1"/>
</dbReference>
<evidence type="ECO:0000259" key="3">
    <source>
        <dbReference type="Pfam" id="PF00534"/>
    </source>
</evidence>
<dbReference type="Gene3D" id="3.40.50.2000">
    <property type="entry name" value="Glycogen Phosphorylase B"/>
    <property type="match status" value="1"/>
</dbReference>